<feature type="compositionally biased region" description="Low complexity" evidence="2">
    <location>
        <begin position="40"/>
        <end position="55"/>
    </location>
</feature>
<name>A0A8X7YEH6_POPTO</name>
<feature type="compositionally biased region" description="Low complexity" evidence="2">
    <location>
        <begin position="173"/>
        <end position="189"/>
    </location>
</feature>
<feature type="compositionally biased region" description="Basic and acidic residues" evidence="2">
    <location>
        <begin position="105"/>
        <end position="119"/>
    </location>
</feature>
<dbReference type="GO" id="GO:0008017">
    <property type="term" value="F:microtubule binding"/>
    <property type="evidence" value="ECO:0007669"/>
    <property type="project" value="TreeGrafter"/>
</dbReference>
<protein>
    <recommendedName>
        <fullName evidence="5">QWRF motif-containing protein 3</fullName>
    </recommendedName>
</protein>
<feature type="compositionally biased region" description="Polar residues" evidence="2">
    <location>
        <begin position="30"/>
        <end position="39"/>
    </location>
</feature>
<evidence type="ECO:0000256" key="1">
    <source>
        <dbReference type="ARBA" id="ARBA00010016"/>
    </source>
</evidence>
<accession>A0A8X7YEH6</accession>
<dbReference type="AlphaFoldDB" id="A0A8X7YEH6"/>
<feature type="compositionally biased region" description="Basic and acidic residues" evidence="2">
    <location>
        <begin position="59"/>
        <end position="70"/>
    </location>
</feature>
<evidence type="ECO:0008006" key="5">
    <source>
        <dbReference type="Google" id="ProtNLM"/>
    </source>
</evidence>
<comment type="caution">
    <text evidence="3">The sequence shown here is derived from an EMBL/GenBank/DDBJ whole genome shotgun (WGS) entry which is preliminary data.</text>
</comment>
<dbReference type="EMBL" id="JAAWWB010000026">
    <property type="protein sequence ID" value="KAG6751318.1"/>
    <property type="molecule type" value="Genomic_DNA"/>
</dbReference>
<dbReference type="Proteomes" id="UP000886885">
    <property type="component" value="Chromosome 13D"/>
</dbReference>
<organism evidence="3 4">
    <name type="scientific">Populus tomentosa</name>
    <name type="common">Chinese white poplar</name>
    <dbReference type="NCBI Taxonomy" id="118781"/>
    <lineage>
        <taxon>Eukaryota</taxon>
        <taxon>Viridiplantae</taxon>
        <taxon>Streptophyta</taxon>
        <taxon>Embryophyta</taxon>
        <taxon>Tracheophyta</taxon>
        <taxon>Spermatophyta</taxon>
        <taxon>Magnoliopsida</taxon>
        <taxon>eudicotyledons</taxon>
        <taxon>Gunneridae</taxon>
        <taxon>Pentapetalae</taxon>
        <taxon>rosids</taxon>
        <taxon>fabids</taxon>
        <taxon>Malpighiales</taxon>
        <taxon>Salicaceae</taxon>
        <taxon>Saliceae</taxon>
        <taxon>Populus</taxon>
    </lineage>
</organism>
<feature type="compositionally biased region" description="Polar residues" evidence="2">
    <location>
        <begin position="121"/>
        <end position="135"/>
    </location>
</feature>
<dbReference type="GO" id="GO:0051225">
    <property type="term" value="P:spindle assembly"/>
    <property type="evidence" value="ECO:0007669"/>
    <property type="project" value="TreeGrafter"/>
</dbReference>
<comment type="similarity">
    <text evidence="1">Belongs to the QWRF family.</text>
</comment>
<feature type="region of interest" description="Disordered" evidence="2">
    <location>
        <begin position="310"/>
        <end position="329"/>
    </location>
</feature>
<reference evidence="3" key="1">
    <citation type="journal article" date="2020" name="bioRxiv">
        <title>Hybrid origin of Populus tomentosa Carr. identified through genome sequencing and phylogenomic analysis.</title>
        <authorList>
            <person name="An X."/>
            <person name="Gao K."/>
            <person name="Chen Z."/>
            <person name="Li J."/>
            <person name="Yang X."/>
            <person name="Yang X."/>
            <person name="Zhou J."/>
            <person name="Guo T."/>
            <person name="Zhao T."/>
            <person name="Huang S."/>
            <person name="Miao D."/>
            <person name="Khan W.U."/>
            <person name="Rao P."/>
            <person name="Ye M."/>
            <person name="Lei B."/>
            <person name="Liao W."/>
            <person name="Wang J."/>
            <person name="Ji L."/>
            <person name="Li Y."/>
            <person name="Guo B."/>
            <person name="Mustafa N.S."/>
            <person name="Li S."/>
            <person name="Yun Q."/>
            <person name="Keller S.R."/>
            <person name="Mao J."/>
            <person name="Zhang R."/>
            <person name="Strauss S.H."/>
        </authorList>
    </citation>
    <scope>NUCLEOTIDE SEQUENCE</scope>
    <source>
        <strain evidence="3">GM15</strain>
        <tissue evidence="3">Leaf</tissue>
    </source>
</reference>
<gene>
    <name evidence="3" type="ORF">POTOM_045846</name>
</gene>
<dbReference type="InterPro" id="IPR007573">
    <property type="entry name" value="QWRF"/>
</dbReference>
<feature type="compositionally biased region" description="Low complexity" evidence="2">
    <location>
        <begin position="80"/>
        <end position="94"/>
    </location>
</feature>
<keyword evidence="4" id="KW-1185">Reference proteome</keyword>
<evidence type="ECO:0000256" key="2">
    <source>
        <dbReference type="SAM" id="MobiDB-lite"/>
    </source>
</evidence>
<evidence type="ECO:0000313" key="4">
    <source>
        <dbReference type="Proteomes" id="UP000886885"/>
    </source>
</evidence>
<sequence>MKNAENEPFLLSSDQSLKPRRPKSREVSSRFLSPTSPSHNNGTPSSNQGSSSSPLRPKPSSDDRKHRSLDDPGFIRGLWPSSSPSQSSNNHNNQGTLADHLGNARLKDLLDHKKDEKPTKRSSVFSLGRQMSTGTLFGRVENDKEKESTKENHRPIPGGSARYTGRIHFPGKSSSSSSSSSSNSSSNNNHVYVPGRLSVDENALYKNSKEVGASRRNSDIFEDNLESEISECSDKRSGNDLFSPTLGRSSRKSGVEVSSKYMNDIPTRPRRWTTDANAQTAVSLESSPKMKKLTMKNVIKRANSLTGYGSATSQWALSPGRSGSPPMSVESKEKLMSFSNLKPPSSPSRTKGVEKLINMGLDLFKGKKSLSCSSLLSGSGNVENNHQLRMLHNRVMQWRYANVRAATVNLNINKQVENNLLWVLDSLSKLRHSVAQRRLKLQKEKLKMKLDFVLHSQIKLLEAWGDMERQHLSSVSKTKECLHSVVCRVPLIEGAEVDPQSASIALRHASDLSAPIKSSLSSFSPSAEQTVALLSELAEVVAQEKQLVEECLELLQTVSALQIQEKSLKCYIIQFSSKQQELQQQEQQPQLQETPS</sequence>
<dbReference type="Pfam" id="PF04484">
    <property type="entry name" value="QWRF"/>
    <property type="match status" value="1"/>
</dbReference>
<proteinExistence type="inferred from homology"/>
<dbReference type="GO" id="GO:0005880">
    <property type="term" value="C:nuclear microtubule"/>
    <property type="evidence" value="ECO:0007669"/>
    <property type="project" value="TreeGrafter"/>
</dbReference>
<evidence type="ECO:0000313" key="3">
    <source>
        <dbReference type="EMBL" id="KAG6751318.1"/>
    </source>
</evidence>
<dbReference type="GO" id="GO:0005737">
    <property type="term" value="C:cytoplasm"/>
    <property type="evidence" value="ECO:0007669"/>
    <property type="project" value="TreeGrafter"/>
</dbReference>
<feature type="compositionally biased region" description="Basic and acidic residues" evidence="2">
    <location>
        <begin position="140"/>
        <end position="154"/>
    </location>
</feature>
<dbReference type="PANTHER" id="PTHR31807">
    <property type="entry name" value="AUGMIN FAMILY MEMBER"/>
    <property type="match status" value="1"/>
</dbReference>
<dbReference type="PANTHER" id="PTHR31807:SF31">
    <property type="entry name" value="QWRF MOTIF PROTEIN (DUF566)-RELATED"/>
    <property type="match status" value="1"/>
</dbReference>
<feature type="region of interest" description="Disordered" evidence="2">
    <location>
        <begin position="1"/>
        <end position="195"/>
    </location>
</feature>
<feature type="region of interest" description="Disordered" evidence="2">
    <location>
        <begin position="228"/>
        <end position="257"/>
    </location>
</feature>
<dbReference type="OrthoDB" id="774923at2759"/>